<name>A0A1G2BWV6_9BACT</name>
<dbReference type="SUPFAM" id="SSF52374">
    <property type="entry name" value="Nucleotidylyl transferase"/>
    <property type="match status" value="1"/>
</dbReference>
<dbReference type="Pfam" id="PF19302">
    <property type="entry name" value="DUF5915"/>
    <property type="match status" value="1"/>
</dbReference>
<dbReference type="GO" id="GO:0000049">
    <property type="term" value="F:tRNA binding"/>
    <property type="evidence" value="ECO:0007669"/>
    <property type="project" value="InterPro"/>
</dbReference>
<keyword evidence="5 15" id="KW-0963">Cytoplasm</keyword>
<keyword evidence="8 15" id="KW-0547">Nucleotide-binding</keyword>
<dbReference type="Pfam" id="PF00133">
    <property type="entry name" value="tRNA-synt_1"/>
    <property type="match status" value="1"/>
</dbReference>
<evidence type="ECO:0000259" key="17">
    <source>
        <dbReference type="Pfam" id="PF08264"/>
    </source>
</evidence>
<gene>
    <name evidence="15" type="primary">ileS</name>
    <name evidence="18" type="ORF">A2406_00695</name>
</gene>
<dbReference type="GO" id="GO:0002161">
    <property type="term" value="F:aminoacyl-tRNA deacylase activity"/>
    <property type="evidence" value="ECO:0007669"/>
    <property type="project" value="InterPro"/>
</dbReference>
<evidence type="ECO:0000256" key="9">
    <source>
        <dbReference type="ARBA" id="ARBA00022833"/>
    </source>
</evidence>
<feature type="domain" description="Methionyl/Valyl/Leucyl/Isoleucyl-tRNA synthetase anticodon-binding" evidence="17">
    <location>
        <begin position="692"/>
        <end position="835"/>
    </location>
</feature>
<organism evidence="18 19">
    <name type="scientific">Candidatus Komeilibacteria bacterium RIFOXYC1_FULL_37_11</name>
    <dbReference type="NCBI Taxonomy" id="1798555"/>
    <lineage>
        <taxon>Bacteria</taxon>
        <taxon>Candidatus Komeiliibacteriota</taxon>
    </lineage>
</organism>
<evidence type="ECO:0000313" key="19">
    <source>
        <dbReference type="Proteomes" id="UP000177626"/>
    </source>
</evidence>
<dbReference type="Gene3D" id="3.40.50.620">
    <property type="entry name" value="HUPs"/>
    <property type="match status" value="2"/>
</dbReference>
<dbReference type="InterPro" id="IPR013155">
    <property type="entry name" value="M/V/L/I-tRNA-synth_anticd-bd"/>
</dbReference>
<dbReference type="InterPro" id="IPR014729">
    <property type="entry name" value="Rossmann-like_a/b/a_fold"/>
</dbReference>
<dbReference type="GO" id="GO:0005524">
    <property type="term" value="F:ATP binding"/>
    <property type="evidence" value="ECO:0007669"/>
    <property type="project" value="UniProtKB-UniRule"/>
</dbReference>
<feature type="short sequence motif" description="'KMSKS' region" evidence="15">
    <location>
        <begin position="607"/>
        <end position="611"/>
    </location>
</feature>
<evidence type="ECO:0000256" key="11">
    <source>
        <dbReference type="ARBA" id="ARBA00022917"/>
    </source>
</evidence>
<keyword evidence="11 15" id="KW-0648">Protein biosynthesis</keyword>
<feature type="domain" description="Aminoacyl-tRNA synthetase class Ia" evidence="16">
    <location>
        <begin position="11"/>
        <end position="645"/>
    </location>
</feature>
<dbReference type="InterPro" id="IPR009008">
    <property type="entry name" value="Val/Leu/Ile-tRNA-synth_edit"/>
</dbReference>
<comment type="subunit">
    <text evidence="4 15">Monomer.</text>
</comment>
<feature type="short sequence motif" description="'HIGH' region" evidence="15">
    <location>
        <begin position="41"/>
        <end position="51"/>
    </location>
</feature>
<dbReference type="CDD" id="cd07961">
    <property type="entry name" value="Anticodon_Ia_Ile_ABEc"/>
    <property type="match status" value="1"/>
</dbReference>
<proteinExistence type="inferred from homology"/>
<feature type="binding site" evidence="15">
    <location>
        <position position="610"/>
    </location>
    <ligand>
        <name>ATP</name>
        <dbReference type="ChEBI" id="CHEBI:30616"/>
    </ligand>
</feature>
<evidence type="ECO:0000256" key="5">
    <source>
        <dbReference type="ARBA" id="ARBA00022490"/>
    </source>
</evidence>
<evidence type="ECO:0000256" key="4">
    <source>
        <dbReference type="ARBA" id="ARBA00011245"/>
    </source>
</evidence>
<dbReference type="HAMAP" id="MF_02003">
    <property type="entry name" value="Ile_tRNA_synth_type2"/>
    <property type="match status" value="1"/>
</dbReference>
<keyword evidence="12 15" id="KW-0030">Aminoacyl-tRNA synthetase</keyword>
<dbReference type="PROSITE" id="PS00178">
    <property type="entry name" value="AA_TRNA_LIGASE_I"/>
    <property type="match status" value="1"/>
</dbReference>
<comment type="similarity">
    <text evidence="3 15">Belongs to the class-I aminoacyl-tRNA synthetase family. IleS type 2 subfamily.</text>
</comment>
<evidence type="ECO:0000256" key="2">
    <source>
        <dbReference type="ARBA" id="ARBA00004496"/>
    </source>
</evidence>
<dbReference type="GO" id="GO:0004822">
    <property type="term" value="F:isoleucine-tRNA ligase activity"/>
    <property type="evidence" value="ECO:0007669"/>
    <property type="project" value="UniProtKB-UniRule"/>
</dbReference>
<dbReference type="EC" id="6.1.1.5" evidence="15"/>
<dbReference type="InterPro" id="IPR009080">
    <property type="entry name" value="tRNAsynth_Ia_anticodon-bd"/>
</dbReference>
<dbReference type="FunFam" id="3.40.50.620:FF:000075">
    <property type="entry name" value="Isoleucine--tRNA ligase"/>
    <property type="match status" value="1"/>
</dbReference>
<dbReference type="InterPro" id="IPR002301">
    <property type="entry name" value="Ile-tRNA-ligase"/>
</dbReference>
<dbReference type="Gene3D" id="1.10.730.10">
    <property type="entry name" value="Isoleucyl-tRNA Synthetase, Domain 1"/>
    <property type="match status" value="1"/>
</dbReference>
<dbReference type="GO" id="GO:0006428">
    <property type="term" value="P:isoleucyl-tRNA aminoacylation"/>
    <property type="evidence" value="ECO:0007669"/>
    <property type="project" value="UniProtKB-UniRule"/>
</dbReference>
<dbReference type="InterPro" id="IPR023586">
    <property type="entry name" value="Ile-tRNA-ligase_type2"/>
</dbReference>
<dbReference type="NCBIfam" id="TIGR00392">
    <property type="entry name" value="ileS"/>
    <property type="match status" value="1"/>
</dbReference>
<evidence type="ECO:0000256" key="8">
    <source>
        <dbReference type="ARBA" id="ARBA00022741"/>
    </source>
</evidence>
<dbReference type="GO" id="GO:0008270">
    <property type="term" value="F:zinc ion binding"/>
    <property type="evidence" value="ECO:0007669"/>
    <property type="project" value="UniProtKB-UniRule"/>
</dbReference>
<comment type="domain">
    <text evidence="15">IleRS has two distinct active sites: one for aminoacylation and one for editing. The misactivated valine is translocated from the active site to the editing site, which sterically excludes the correctly activated isoleucine. The single editing site contains two valyl binding pockets, one specific for each substrate (Val-AMP or Val-tRNA(Ile)).</text>
</comment>
<evidence type="ECO:0000259" key="16">
    <source>
        <dbReference type="Pfam" id="PF00133"/>
    </source>
</evidence>
<sequence length="975" mass="112229">MIDFKKQEKEILDFWYKKKIFQKSIAKDAPHGDYLFYDGPPFATGTPHYGHLVASIMKDVVPRYFTMQGYRVERKWGWDVHGLPIENIVERDLGFATKKDIEKYGIDKFNEECRSRVMKYADAWKGTIRRLGRWVDMDNDYKTMDPEFMETIWWVFKELWNKGLIYEDYRSMHICPRCETTLSQSEVTEGYKDIKDLSVIAKFHLKPGQKWADGKYETKESVYILAWTTTPWTLIGNVALAVGQDIKYTALRINGIKELLIVASERVKEIFKDNKLEIVHDDITGKDLIGLAYEPLFDYYNNDSLENRANAWQVYSADFVTTEEGTGIVHMAPAFGEDDMKLGKQNNLPFIQHVAMDGTIDKEAKDFAGLNVKPKGDHQATDVEIVKYLAKHGLLFAKEKYEHSYPHCWRCDTPLLNYATSSWFVNVLKIKSKLLKNAQKINWVPEHIKAGRFGKWLEGARDWSISRQRFWGSVIPLWICDKCDKKVVVGSVKELKDLSGVEVKDLHKHIVDKVTFKCACGGTMKRIPDVLDCWFESGSMPYAQSHYPFKGAKDFDQKFPAKFIAEGSDQTRAWFYYLHVIAGGLKNSRAFDNCIVNGIVLAEDGKKMSKRLNNYPEPDLIMEQYGADALRMYLLSSPVMLAENFSFTEKDLQTVYRRYIVILQNVLNFYLMFSGAKKLQGDKPKKLDNDLDKWIVSRLVTLEQEVSTEMANYNLVKPTRAIFDFVDGLSTWYVRRSRDRFKDGDQQAVATLAYVLKELSKITAPFSPLTAEVIYAEFDNDHESVHLEEWKKLDKKLVNQEVLKQMDSVKEIAEKAHALRAKSGLKVRQPLARVEILAKDLKLADSYIEILKDELNVESVGLVKELNISSGWMVDENKTISLDTNLTDELKDKGIVRELIRSINALRKEAGLKPSDRPTEIYSTNSEQLKTIIAKYKEELITSTSAGDFVEENIKTKFSQTIKINDEEIILGLKI</sequence>
<accession>A0A1G2BWV6</accession>
<dbReference type="PANTHER" id="PTHR42780">
    <property type="entry name" value="SOLEUCYL-TRNA SYNTHETASE"/>
    <property type="match status" value="1"/>
</dbReference>
<evidence type="ECO:0000256" key="13">
    <source>
        <dbReference type="ARBA" id="ARBA00025217"/>
    </source>
</evidence>
<evidence type="ECO:0000313" key="18">
    <source>
        <dbReference type="EMBL" id="OGY93416.1"/>
    </source>
</evidence>
<reference evidence="18 19" key="1">
    <citation type="journal article" date="2016" name="Nat. Commun.">
        <title>Thousands of microbial genomes shed light on interconnected biogeochemical processes in an aquifer system.</title>
        <authorList>
            <person name="Anantharaman K."/>
            <person name="Brown C.T."/>
            <person name="Hug L.A."/>
            <person name="Sharon I."/>
            <person name="Castelle C.J."/>
            <person name="Probst A.J."/>
            <person name="Thomas B.C."/>
            <person name="Singh A."/>
            <person name="Wilkins M.J."/>
            <person name="Karaoz U."/>
            <person name="Brodie E.L."/>
            <person name="Williams K.H."/>
            <person name="Hubbard S.S."/>
            <person name="Banfield J.F."/>
        </authorList>
    </citation>
    <scope>NUCLEOTIDE SEQUENCE [LARGE SCALE GENOMIC DNA]</scope>
</reference>
<dbReference type="PRINTS" id="PR00984">
    <property type="entry name" value="TRNASYNTHILE"/>
</dbReference>
<protein>
    <recommendedName>
        <fullName evidence="15">Isoleucine--tRNA ligase</fullName>
        <ecNumber evidence="15">6.1.1.5</ecNumber>
    </recommendedName>
    <alternativeName>
        <fullName evidence="15">Isoleucyl-tRNA synthetase</fullName>
        <shortName evidence="15">IleRS</shortName>
    </alternativeName>
</protein>
<dbReference type="FunFam" id="3.40.50.620:FF:000063">
    <property type="entry name" value="Isoleucine--tRNA ligase"/>
    <property type="match status" value="1"/>
</dbReference>
<dbReference type="CDD" id="cd00818">
    <property type="entry name" value="IleRS_core"/>
    <property type="match status" value="1"/>
</dbReference>
<dbReference type="Proteomes" id="UP000177626">
    <property type="component" value="Unassembled WGS sequence"/>
</dbReference>
<dbReference type="Pfam" id="PF08264">
    <property type="entry name" value="Anticodon_1"/>
    <property type="match status" value="1"/>
</dbReference>
<evidence type="ECO:0000256" key="7">
    <source>
        <dbReference type="ARBA" id="ARBA00022723"/>
    </source>
</evidence>
<dbReference type="EMBL" id="MHKQ01000022">
    <property type="protein sequence ID" value="OGY93416.1"/>
    <property type="molecule type" value="Genomic_DNA"/>
</dbReference>
<dbReference type="GO" id="GO:0005737">
    <property type="term" value="C:cytoplasm"/>
    <property type="evidence" value="ECO:0007669"/>
    <property type="project" value="UniProtKB-SubCell"/>
</dbReference>
<evidence type="ECO:0000256" key="15">
    <source>
        <dbReference type="HAMAP-Rule" id="MF_02003"/>
    </source>
</evidence>
<evidence type="ECO:0000256" key="14">
    <source>
        <dbReference type="ARBA" id="ARBA00048359"/>
    </source>
</evidence>
<comment type="caution">
    <text evidence="18">The sequence shown here is derived from an EMBL/GenBank/DDBJ whole genome shotgun (WGS) entry which is preliminary data.</text>
</comment>
<evidence type="ECO:0000256" key="10">
    <source>
        <dbReference type="ARBA" id="ARBA00022840"/>
    </source>
</evidence>
<dbReference type="AlphaFoldDB" id="A0A1G2BWV6"/>
<dbReference type="InterPro" id="IPR001412">
    <property type="entry name" value="aa-tRNA-synth_I_CS"/>
</dbReference>
<comment type="function">
    <text evidence="13 15">Catalyzes the attachment of isoleucine to tRNA(Ile). As IleRS can inadvertently accommodate and process structurally similar amino acids such as valine, to avoid such errors it has two additional distinct tRNA(Ile)-dependent editing activities. One activity is designated as 'pretransfer' editing and involves the hydrolysis of activated Val-AMP. The other activity is designated 'posttransfer' editing and involves deacylation of mischarged Val-tRNA(Ile).</text>
</comment>
<keyword evidence="7 15" id="KW-0479">Metal-binding</keyword>
<comment type="catalytic activity">
    <reaction evidence="14 15">
        <text>tRNA(Ile) + L-isoleucine + ATP = L-isoleucyl-tRNA(Ile) + AMP + diphosphate</text>
        <dbReference type="Rhea" id="RHEA:11060"/>
        <dbReference type="Rhea" id="RHEA-COMP:9666"/>
        <dbReference type="Rhea" id="RHEA-COMP:9695"/>
        <dbReference type="ChEBI" id="CHEBI:30616"/>
        <dbReference type="ChEBI" id="CHEBI:33019"/>
        <dbReference type="ChEBI" id="CHEBI:58045"/>
        <dbReference type="ChEBI" id="CHEBI:78442"/>
        <dbReference type="ChEBI" id="CHEBI:78528"/>
        <dbReference type="ChEBI" id="CHEBI:456215"/>
        <dbReference type="EC" id="6.1.1.5"/>
    </reaction>
</comment>
<dbReference type="SUPFAM" id="SSF47323">
    <property type="entry name" value="Anticodon-binding domain of a subclass of class I aminoacyl-tRNA synthetases"/>
    <property type="match status" value="1"/>
</dbReference>
<dbReference type="InterPro" id="IPR002300">
    <property type="entry name" value="aa-tRNA-synth_Ia"/>
</dbReference>
<dbReference type="InterPro" id="IPR033709">
    <property type="entry name" value="Anticodon_Ile_ABEc"/>
</dbReference>
<keyword evidence="10 15" id="KW-0067">ATP-binding</keyword>
<keyword evidence="9 15" id="KW-0862">Zinc</keyword>
<dbReference type="SUPFAM" id="SSF50677">
    <property type="entry name" value="ValRS/IleRS/LeuRS editing domain"/>
    <property type="match status" value="1"/>
</dbReference>
<comment type="subcellular location">
    <subcellularLocation>
        <location evidence="2 15">Cytoplasm</location>
    </subcellularLocation>
</comment>
<comment type="cofactor">
    <cofactor evidence="1 15">
        <name>Zn(2+)</name>
        <dbReference type="ChEBI" id="CHEBI:29105"/>
    </cofactor>
</comment>
<evidence type="ECO:0000256" key="6">
    <source>
        <dbReference type="ARBA" id="ARBA00022598"/>
    </source>
</evidence>
<evidence type="ECO:0000256" key="1">
    <source>
        <dbReference type="ARBA" id="ARBA00001947"/>
    </source>
</evidence>
<dbReference type="PANTHER" id="PTHR42780:SF1">
    <property type="entry name" value="ISOLEUCINE--TRNA LIGASE, CYTOPLASMIC"/>
    <property type="match status" value="1"/>
</dbReference>
<evidence type="ECO:0000256" key="12">
    <source>
        <dbReference type="ARBA" id="ARBA00023146"/>
    </source>
</evidence>
<evidence type="ECO:0000256" key="3">
    <source>
        <dbReference type="ARBA" id="ARBA00007078"/>
    </source>
</evidence>
<keyword evidence="6 15" id="KW-0436">Ligase</keyword>